<dbReference type="Gene3D" id="3.30.200.20">
    <property type="entry name" value="Phosphorylase Kinase, domain 1"/>
    <property type="match status" value="1"/>
</dbReference>
<evidence type="ECO:0000313" key="8">
    <source>
        <dbReference type="EMBL" id="GBP50214.1"/>
    </source>
</evidence>
<keyword evidence="1" id="KW-0723">Serine/threonine-protein kinase</keyword>
<evidence type="ECO:0000259" key="7">
    <source>
        <dbReference type="PROSITE" id="PS50011"/>
    </source>
</evidence>
<feature type="domain" description="Protein kinase" evidence="7">
    <location>
        <begin position="458"/>
        <end position="667"/>
    </location>
</feature>
<evidence type="ECO:0000256" key="1">
    <source>
        <dbReference type="ARBA" id="ARBA00022527"/>
    </source>
</evidence>
<evidence type="ECO:0000256" key="6">
    <source>
        <dbReference type="SAM" id="Phobius"/>
    </source>
</evidence>
<dbReference type="GO" id="GO:0004674">
    <property type="term" value="F:protein serine/threonine kinase activity"/>
    <property type="evidence" value="ECO:0007669"/>
    <property type="project" value="UniProtKB-KW"/>
</dbReference>
<dbReference type="InterPro" id="IPR011009">
    <property type="entry name" value="Kinase-like_dom_sf"/>
</dbReference>
<dbReference type="PROSITE" id="PS50011">
    <property type="entry name" value="PROTEIN_KINASE_DOM"/>
    <property type="match status" value="1"/>
</dbReference>
<evidence type="ECO:0000256" key="5">
    <source>
        <dbReference type="ARBA" id="ARBA00022840"/>
    </source>
</evidence>
<gene>
    <name evidence="8" type="ORF">EVAR_97216_1</name>
</gene>
<keyword evidence="5" id="KW-0067">ATP-binding</keyword>
<evidence type="ECO:0000313" key="9">
    <source>
        <dbReference type="Proteomes" id="UP000299102"/>
    </source>
</evidence>
<dbReference type="SUPFAM" id="SSF56112">
    <property type="entry name" value="Protein kinase-like (PK-like)"/>
    <property type="match status" value="1"/>
</dbReference>
<evidence type="ECO:0000256" key="4">
    <source>
        <dbReference type="ARBA" id="ARBA00022777"/>
    </source>
</evidence>
<feature type="transmembrane region" description="Helical" evidence="6">
    <location>
        <begin position="268"/>
        <end position="288"/>
    </location>
</feature>
<proteinExistence type="predicted"/>
<dbReference type="SMART" id="SM00220">
    <property type="entry name" value="S_TKc"/>
    <property type="match status" value="1"/>
</dbReference>
<accession>A0A4C1WJA5</accession>
<dbReference type="Pfam" id="PF00069">
    <property type="entry name" value="Pkinase"/>
    <property type="match status" value="1"/>
</dbReference>
<dbReference type="EMBL" id="BGZK01000560">
    <property type="protein sequence ID" value="GBP50214.1"/>
    <property type="molecule type" value="Genomic_DNA"/>
</dbReference>
<feature type="transmembrane region" description="Helical" evidence="6">
    <location>
        <begin position="325"/>
        <end position="343"/>
    </location>
</feature>
<dbReference type="Proteomes" id="UP000299102">
    <property type="component" value="Unassembled WGS sequence"/>
</dbReference>
<keyword evidence="6" id="KW-0472">Membrane</keyword>
<dbReference type="GO" id="GO:0005524">
    <property type="term" value="F:ATP binding"/>
    <property type="evidence" value="ECO:0007669"/>
    <property type="project" value="UniProtKB-KW"/>
</dbReference>
<name>A0A4C1WJA5_EUMVA</name>
<keyword evidence="2" id="KW-0808">Transferase</keyword>
<dbReference type="PANTHER" id="PTHR24355">
    <property type="entry name" value="G PROTEIN-COUPLED RECEPTOR KINASE/RIBOSOMAL PROTEIN S6 KINASE"/>
    <property type="match status" value="1"/>
</dbReference>
<keyword evidence="4" id="KW-0418">Kinase</keyword>
<dbReference type="InterPro" id="IPR000719">
    <property type="entry name" value="Prot_kinase_dom"/>
</dbReference>
<protein>
    <recommendedName>
        <fullName evidence="7">Protein kinase domain-containing protein</fullName>
    </recommendedName>
</protein>
<dbReference type="PANTHER" id="PTHR24355:SF1">
    <property type="entry name" value="RIBOSOMAL PROTEIN S6 KINASE-RELATED PROTEIN"/>
    <property type="match status" value="1"/>
</dbReference>
<organism evidence="8 9">
    <name type="scientific">Eumeta variegata</name>
    <name type="common">Bagworm moth</name>
    <name type="synonym">Eumeta japonica</name>
    <dbReference type="NCBI Taxonomy" id="151549"/>
    <lineage>
        <taxon>Eukaryota</taxon>
        <taxon>Metazoa</taxon>
        <taxon>Ecdysozoa</taxon>
        <taxon>Arthropoda</taxon>
        <taxon>Hexapoda</taxon>
        <taxon>Insecta</taxon>
        <taxon>Pterygota</taxon>
        <taxon>Neoptera</taxon>
        <taxon>Endopterygota</taxon>
        <taxon>Lepidoptera</taxon>
        <taxon>Glossata</taxon>
        <taxon>Ditrysia</taxon>
        <taxon>Tineoidea</taxon>
        <taxon>Psychidae</taxon>
        <taxon>Oiketicinae</taxon>
        <taxon>Eumeta</taxon>
    </lineage>
</organism>
<keyword evidence="6" id="KW-1133">Transmembrane helix</keyword>
<dbReference type="OrthoDB" id="330671at2759"/>
<comment type="caution">
    <text evidence="8">The sequence shown here is derived from an EMBL/GenBank/DDBJ whole genome shotgun (WGS) entry which is preliminary data.</text>
</comment>
<dbReference type="Gene3D" id="1.10.510.10">
    <property type="entry name" value="Transferase(Phosphotransferase) domain 1"/>
    <property type="match status" value="1"/>
</dbReference>
<sequence>MFDIRVGKAEITRINYNIRNGYNTILCAGSFPDVVYEELREIKQATVVNVDAQDEYHEIEDTTPYRPNYGCYTAKETVVPIQNMKDDFICEESCVNVSLHSNAREKHLGTCIGYETASTRIDDSESFTKLNLFEDKSKDLHRMTLRAYTTEVLPFSGIRENKDGTYTLLYRDGIIWTTLSTLMNFTIDLSPSKKIMKQKFNFEVNIQQIFSFSHRKADLYLIPIYLLDLIVVNIDTTFPMKESGVCILAHRAGFENMLFDINLLEKNYVTIIKFTVCFIGTWMTFYIFSSIERERWTLEQMGRDFVNTVRNVLSISLYHPPKRQVFRIFLATSIWGFFVINFATQAAITSFFTAFKRGKDVETFDDIIEKGYNIEGMSSPDVMLPDTEERFNKINEKLVPVQDLFECVTRMTNDSRRWNESTLKNPLEASKTAWPVARIESSFLPEFPIITDLLQKDFEILNTIAKGALGEVYKVRKLSADKSYALKVLQKSQVIGENAVRQVKEEARIQEACGHHSFIVGAVSKWQTKKRLYIVSEYIAGGELLDLLDAYGKLPKELVQCFIAEIAIAIGKIKPSVRLTQLLKDKICKILTSRPDNLKYYDFGIISISAFMNSDRRFGHEKQGSVWCKLLGWSGVGRFVERGEDARYRRNERYQSLTIKTSAQAAK</sequence>
<dbReference type="STRING" id="151549.A0A4C1WJA5"/>
<keyword evidence="3" id="KW-0547">Nucleotide-binding</keyword>
<dbReference type="AlphaFoldDB" id="A0A4C1WJA5"/>
<keyword evidence="6" id="KW-0812">Transmembrane</keyword>
<evidence type="ECO:0000256" key="2">
    <source>
        <dbReference type="ARBA" id="ARBA00022679"/>
    </source>
</evidence>
<reference evidence="8 9" key="1">
    <citation type="journal article" date="2019" name="Commun. Biol.">
        <title>The bagworm genome reveals a unique fibroin gene that provides high tensile strength.</title>
        <authorList>
            <person name="Kono N."/>
            <person name="Nakamura H."/>
            <person name="Ohtoshi R."/>
            <person name="Tomita M."/>
            <person name="Numata K."/>
            <person name="Arakawa K."/>
        </authorList>
    </citation>
    <scope>NUCLEOTIDE SEQUENCE [LARGE SCALE GENOMIC DNA]</scope>
</reference>
<keyword evidence="9" id="KW-1185">Reference proteome</keyword>
<evidence type="ECO:0000256" key="3">
    <source>
        <dbReference type="ARBA" id="ARBA00022741"/>
    </source>
</evidence>